<evidence type="ECO:0000313" key="1">
    <source>
        <dbReference type="EMBL" id="CAF1664431.1"/>
    </source>
</evidence>
<reference evidence="1" key="1">
    <citation type="submission" date="2021-02" db="EMBL/GenBank/DDBJ databases">
        <authorList>
            <person name="Nowell W R."/>
        </authorList>
    </citation>
    <scope>NUCLEOTIDE SEQUENCE</scope>
</reference>
<organism evidence="1 3">
    <name type="scientific">Didymodactylos carnosus</name>
    <dbReference type="NCBI Taxonomy" id="1234261"/>
    <lineage>
        <taxon>Eukaryota</taxon>
        <taxon>Metazoa</taxon>
        <taxon>Spiralia</taxon>
        <taxon>Gnathifera</taxon>
        <taxon>Rotifera</taxon>
        <taxon>Eurotatoria</taxon>
        <taxon>Bdelloidea</taxon>
        <taxon>Philodinida</taxon>
        <taxon>Philodinidae</taxon>
        <taxon>Didymodactylos</taxon>
    </lineage>
</organism>
<dbReference type="EMBL" id="CAJNOK010071626">
    <property type="protein sequence ID" value="CAF1664431.1"/>
    <property type="molecule type" value="Genomic_DNA"/>
</dbReference>
<accession>A0A8S2G9Q4</accession>
<dbReference type="AlphaFoldDB" id="A0A8S2G9Q4"/>
<dbReference type="Proteomes" id="UP000682733">
    <property type="component" value="Unassembled WGS sequence"/>
</dbReference>
<evidence type="ECO:0000313" key="2">
    <source>
        <dbReference type="EMBL" id="CAF4527604.1"/>
    </source>
</evidence>
<evidence type="ECO:0000313" key="3">
    <source>
        <dbReference type="Proteomes" id="UP000677228"/>
    </source>
</evidence>
<dbReference type="Proteomes" id="UP000677228">
    <property type="component" value="Unassembled WGS sequence"/>
</dbReference>
<proteinExistence type="predicted"/>
<protein>
    <submittedName>
        <fullName evidence="1">Uncharacterized protein</fullName>
    </submittedName>
</protein>
<sequence>MDWLRLFIEHRLFLKPVDYSCIKDNCNYIRIPDSPLYLSKSIRIRQIRAERGKCHSKIIKIFRNYNQSCYIGSKNIISKKHLVISGKKDFNIVDIIY</sequence>
<gene>
    <name evidence="1" type="ORF">OVA965_LOCUS45448</name>
    <name evidence="2" type="ORF">TMI583_LOCUS48951</name>
</gene>
<comment type="caution">
    <text evidence="1">The sequence shown here is derived from an EMBL/GenBank/DDBJ whole genome shotgun (WGS) entry which is preliminary data.</text>
</comment>
<name>A0A8S2G9Q4_9BILA</name>
<dbReference type="EMBL" id="CAJOBA010103166">
    <property type="protein sequence ID" value="CAF4527604.1"/>
    <property type="molecule type" value="Genomic_DNA"/>
</dbReference>